<evidence type="ECO:0000313" key="1">
    <source>
        <dbReference type="EMBL" id="REE00555.1"/>
    </source>
</evidence>
<dbReference type="Pfam" id="PF09365">
    <property type="entry name" value="DUF2461"/>
    <property type="match status" value="1"/>
</dbReference>
<dbReference type="AlphaFoldDB" id="A0A3D9L4K5"/>
<gene>
    <name evidence="1" type="ORF">C7460_105184</name>
</gene>
<accession>A0A3D9L4K5</accession>
<organism evidence="1 2">
    <name type="scientific">Marinoscillum furvescens DSM 4134</name>
    <dbReference type="NCBI Taxonomy" id="1122208"/>
    <lineage>
        <taxon>Bacteria</taxon>
        <taxon>Pseudomonadati</taxon>
        <taxon>Bacteroidota</taxon>
        <taxon>Cytophagia</taxon>
        <taxon>Cytophagales</taxon>
        <taxon>Reichenbachiellaceae</taxon>
        <taxon>Marinoscillum</taxon>
    </lineage>
</organism>
<dbReference type="InterPro" id="IPR012808">
    <property type="entry name" value="CHP02453"/>
</dbReference>
<dbReference type="PANTHER" id="PTHR36452:SF1">
    <property type="entry name" value="DUF2461 DOMAIN-CONTAINING PROTEIN"/>
    <property type="match status" value="1"/>
</dbReference>
<proteinExistence type="predicted"/>
<dbReference type="NCBIfam" id="TIGR02453">
    <property type="entry name" value="TIGR02453 family protein"/>
    <property type="match status" value="1"/>
</dbReference>
<sequence>MKSSACEQLNPNAMSLSNSLKFLDQLAQNNSKEWMDANKSWYQECRKEFIAFVDELIREMQTFEPAVAGLEGRKCIFRINRDIRFSNDKSPYKINFGAAISEGGRHSENPSYYFHLQPGENFMGGGIYMPPGEVLKKIRQEVDYNPEELKQIVAQRKFQDLFGEIRGEKLKTAPKGYPKDHPNIEFLKLKSYVVLHPLADAEISGEALLETTLECFRVMKPFNDYLAVAVS</sequence>
<dbReference type="PANTHER" id="PTHR36452">
    <property type="entry name" value="CHROMOSOME 12, WHOLE GENOME SHOTGUN SEQUENCE"/>
    <property type="match status" value="1"/>
</dbReference>
<dbReference type="Proteomes" id="UP000256779">
    <property type="component" value="Unassembled WGS sequence"/>
</dbReference>
<name>A0A3D9L4K5_MARFU</name>
<protein>
    <submittedName>
        <fullName evidence="1">Uncharacterized protein (TIGR02453 family)</fullName>
    </submittedName>
</protein>
<dbReference type="InterPro" id="IPR015996">
    <property type="entry name" value="UCP028451"/>
</dbReference>
<evidence type="ECO:0000313" key="2">
    <source>
        <dbReference type="Proteomes" id="UP000256779"/>
    </source>
</evidence>
<comment type="caution">
    <text evidence="1">The sequence shown here is derived from an EMBL/GenBank/DDBJ whole genome shotgun (WGS) entry which is preliminary data.</text>
</comment>
<dbReference type="EMBL" id="QREG01000005">
    <property type="protein sequence ID" value="REE00555.1"/>
    <property type="molecule type" value="Genomic_DNA"/>
</dbReference>
<reference evidence="1 2" key="1">
    <citation type="submission" date="2018-07" db="EMBL/GenBank/DDBJ databases">
        <title>Genomic Encyclopedia of Type Strains, Phase IV (KMG-IV): sequencing the most valuable type-strain genomes for metagenomic binning, comparative biology and taxonomic classification.</title>
        <authorList>
            <person name="Goeker M."/>
        </authorList>
    </citation>
    <scope>NUCLEOTIDE SEQUENCE [LARGE SCALE GENOMIC DNA]</scope>
    <source>
        <strain evidence="1 2">DSM 4134</strain>
    </source>
</reference>
<keyword evidence="2" id="KW-1185">Reference proteome</keyword>
<dbReference type="PIRSF" id="PIRSF028451">
    <property type="entry name" value="UCP028451"/>
    <property type="match status" value="1"/>
</dbReference>